<name>E7AB30_HELFC</name>
<dbReference type="AlphaFoldDB" id="E7AB30"/>
<dbReference type="PANTHER" id="PTHR43386">
    <property type="entry name" value="OLIGOPEPTIDE TRANSPORT SYSTEM PERMEASE PROTEIN APPC"/>
    <property type="match status" value="1"/>
</dbReference>
<dbReference type="eggNOG" id="COG1173">
    <property type="taxonomic scope" value="Bacteria"/>
</dbReference>
<evidence type="ECO:0000313" key="10">
    <source>
        <dbReference type="Proteomes" id="UP000007934"/>
    </source>
</evidence>
<dbReference type="Proteomes" id="UP000007934">
    <property type="component" value="Chromosome"/>
</dbReference>
<keyword evidence="2 7" id="KW-0813">Transport</keyword>
<sequence length="263" mass="28615">MARLKKMILYGLLVLVVLVLLPLCAPFDPAQVNLDMLKLPPSSTYLLGTDFLGRDEFSRLLFGLRNSILIGLLSGLLALLIAFVFVFTTLNAPKWARIFLLRCLDGFLSLPNLLLVLLFSAFSAHGFSILALSGLLALFLWGNMAKVLYDTFANISTCEFVLNEKGLGAGRFALMFSEMLPVAKASVFVLFVNTCAHAISAEALLSFFGLGLRVGEASLGNMLNEASAAIFTGVWWLVLVPGLAVFSVVFVLSWAGDWVSEHD</sequence>
<feature type="transmembrane region" description="Helical" evidence="7">
    <location>
        <begin position="233"/>
        <end position="255"/>
    </location>
</feature>
<feature type="transmembrane region" description="Helical" evidence="7">
    <location>
        <begin position="185"/>
        <end position="212"/>
    </location>
</feature>
<evidence type="ECO:0000256" key="7">
    <source>
        <dbReference type="RuleBase" id="RU363032"/>
    </source>
</evidence>
<dbReference type="Gene3D" id="1.10.3720.10">
    <property type="entry name" value="MetI-like"/>
    <property type="match status" value="1"/>
</dbReference>
<keyword evidence="10" id="KW-1185">Reference proteome</keyword>
<dbReference type="GO" id="GO:0055085">
    <property type="term" value="P:transmembrane transport"/>
    <property type="evidence" value="ECO:0007669"/>
    <property type="project" value="InterPro"/>
</dbReference>
<evidence type="ECO:0000256" key="2">
    <source>
        <dbReference type="ARBA" id="ARBA00022448"/>
    </source>
</evidence>
<evidence type="ECO:0000256" key="6">
    <source>
        <dbReference type="ARBA" id="ARBA00023136"/>
    </source>
</evidence>
<dbReference type="EMBL" id="FQ670179">
    <property type="protein sequence ID" value="CBY82790.1"/>
    <property type="molecule type" value="Genomic_DNA"/>
</dbReference>
<dbReference type="InterPro" id="IPR035906">
    <property type="entry name" value="MetI-like_sf"/>
</dbReference>
<evidence type="ECO:0000256" key="3">
    <source>
        <dbReference type="ARBA" id="ARBA00022475"/>
    </source>
</evidence>
<keyword evidence="4 7" id="KW-0812">Transmembrane</keyword>
<keyword evidence="5 7" id="KW-1133">Transmembrane helix</keyword>
<dbReference type="InterPro" id="IPR000515">
    <property type="entry name" value="MetI-like"/>
</dbReference>
<keyword evidence="6 7" id="KW-0472">Membrane</keyword>
<evidence type="ECO:0000256" key="5">
    <source>
        <dbReference type="ARBA" id="ARBA00022989"/>
    </source>
</evidence>
<accession>E7AB30</accession>
<dbReference type="PROSITE" id="PS50928">
    <property type="entry name" value="ABC_TM1"/>
    <property type="match status" value="1"/>
</dbReference>
<dbReference type="PANTHER" id="PTHR43386:SF1">
    <property type="entry name" value="D,D-DIPEPTIDE TRANSPORT SYSTEM PERMEASE PROTEIN DDPC-RELATED"/>
    <property type="match status" value="1"/>
</dbReference>
<dbReference type="KEGG" id="hfe:HFELIS_07060"/>
<dbReference type="SUPFAM" id="SSF161098">
    <property type="entry name" value="MetI-like"/>
    <property type="match status" value="1"/>
</dbReference>
<dbReference type="InterPro" id="IPR050366">
    <property type="entry name" value="BP-dependent_transpt_permease"/>
</dbReference>
<keyword evidence="3" id="KW-1003">Cell membrane</keyword>
<dbReference type="Pfam" id="PF00528">
    <property type="entry name" value="BPD_transp_1"/>
    <property type="match status" value="1"/>
</dbReference>
<dbReference type="GO" id="GO:0005886">
    <property type="term" value="C:plasma membrane"/>
    <property type="evidence" value="ECO:0007669"/>
    <property type="project" value="UniProtKB-SubCell"/>
</dbReference>
<reference evidence="9 10" key="1">
    <citation type="journal article" date="2011" name="Genome Biol. Evol.">
        <title>Comparative whole genome sequence analysis of the carcinogenic bacterial model pathogen Helicobacter felis.</title>
        <authorList>
            <person name="Arnold I.C."/>
            <person name="Zigova Z."/>
            <person name="Holden M."/>
            <person name="Lawley T.D."/>
            <person name="Rad R."/>
            <person name="Dougan G."/>
            <person name="Falkow S."/>
            <person name="Bentley S.D."/>
            <person name="Muller A."/>
        </authorList>
    </citation>
    <scope>NUCLEOTIDE SEQUENCE [LARGE SCALE GENOMIC DNA]</scope>
    <source>
        <strain evidence="10">ATCC 49179 / CCUG 28539 / NCTC 12436 / CS1</strain>
    </source>
</reference>
<protein>
    <submittedName>
        <fullName evidence="9">Peptide ABC transporter, permease protein</fullName>
    </submittedName>
</protein>
<evidence type="ECO:0000256" key="1">
    <source>
        <dbReference type="ARBA" id="ARBA00004651"/>
    </source>
</evidence>
<evidence type="ECO:0000256" key="4">
    <source>
        <dbReference type="ARBA" id="ARBA00022692"/>
    </source>
</evidence>
<evidence type="ECO:0000313" key="9">
    <source>
        <dbReference type="EMBL" id="CBY82790.1"/>
    </source>
</evidence>
<feature type="transmembrane region" description="Helical" evidence="7">
    <location>
        <begin position="113"/>
        <end position="141"/>
    </location>
</feature>
<proteinExistence type="inferred from homology"/>
<organism evidence="9 10">
    <name type="scientific">Helicobacter felis (strain ATCC 49179 / CCUG 28539 / NCTC 12436 / CS1)</name>
    <dbReference type="NCBI Taxonomy" id="936155"/>
    <lineage>
        <taxon>Bacteria</taxon>
        <taxon>Pseudomonadati</taxon>
        <taxon>Campylobacterota</taxon>
        <taxon>Epsilonproteobacteria</taxon>
        <taxon>Campylobacterales</taxon>
        <taxon>Helicobacteraceae</taxon>
        <taxon>Helicobacter</taxon>
    </lineage>
</organism>
<feature type="transmembrane region" description="Helical" evidence="7">
    <location>
        <begin position="68"/>
        <end position="92"/>
    </location>
</feature>
<feature type="domain" description="ABC transmembrane type-1" evidence="8">
    <location>
        <begin position="64"/>
        <end position="256"/>
    </location>
</feature>
<comment type="similarity">
    <text evidence="7">Belongs to the binding-protein-dependent transport system permease family.</text>
</comment>
<dbReference type="STRING" id="936155.HFELIS_07060"/>
<gene>
    <name evidence="9" type="ordered locus">Hfelis_07060</name>
</gene>
<dbReference type="HOGENOM" id="CLU_028518_5_4_7"/>
<evidence type="ECO:0000259" key="8">
    <source>
        <dbReference type="PROSITE" id="PS50928"/>
    </source>
</evidence>
<comment type="subcellular location">
    <subcellularLocation>
        <location evidence="1 7">Cell membrane</location>
        <topology evidence="1 7">Multi-pass membrane protein</topology>
    </subcellularLocation>
</comment>